<keyword evidence="4" id="KW-1185">Reference proteome</keyword>
<dbReference type="EMBL" id="JAHRHJ020000001">
    <property type="protein sequence ID" value="KAH9332025.1"/>
    <property type="molecule type" value="Genomic_DNA"/>
</dbReference>
<dbReference type="GO" id="GO:0005789">
    <property type="term" value="C:endoplasmic reticulum membrane"/>
    <property type="evidence" value="ECO:0007669"/>
    <property type="project" value="TreeGrafter"/>
</dbReference>
<keyword evidence="1" id="KW-1133">Transmembrane helix</keyword>
<evidence type="ECO:0000313" key="4">
    <source>
        <dbReference type="Proteomes" id="UP000824469"/>
    </source>
</evidence>
<dbReference type="AlphaFoldDB" id="A0AA38H3R5"/>
<name>A0AA38H3R5_TAXCH</name>
<sequence>MDDPALNYTEDQVETVRRISGNQDYYIILGVEKNSPIGEIRKAYRKLSLKVHPDKNKAPGAEEAFKALSNAFLSLSNAQDRIKLKYQEENEGGNSSCDEFETQYDRPRVFRSLGGFNLLALLLQILPMFLLFFASYFPYLEPNYALEKSGSYQFSKITKARGVPFLVKLADFDKEFPPESSARVGLEIQVERDYKK</sequence>
<feature type="domain" description="J" evidence="2">
    <location>
        <begin position="24"/>
        <end position="90"/>
    </location>
</feature>
<dbReference type="PROSITE" id="PS50076">
    <property type="entry name" value="DNAJ_2"/>
    <property type="match status" value="1"/>
</dbReference>
<dbReference type="CDD" id="cd06257">
    <property type="entry name" value="DnaJ"/>
    <property type="match status" value="1"/>
</dbReference>
<evidence type="ECO:0000313" key="3">
    <source>
        <dbReference type="EMBL" id="KAH9332025.1"/>
    </source>
</evidence>
<evidence type="ECO:0000259" key="2">
    <source>
        <dbReference type="PROSITE" id="PS50076"/>
    </source>
</evidence>
<dbReference type="SUPFAM" id="SSF46565">
    <property type="entry name" value="Chaperone J-domain"/>
    <property type="match status" value="1"/>
</dbReference>
<feature type="non-terminal residue" evidence="3">
    <location>
        <position position="196"/>
    </location>
</feature>
<feature type="transmembrane region" description="Helical" evidence="1">
    <location>
        <begin position="116"/>
        <end position="137"/>
    </location>
</feature>
<dbReference type="Pfam" id="PF00226">
    <property type="entry name" value="DnaJ"/>
    <property type="match status" value="1"/>
</dbReference>
<dbReference type="Gene3D" id="1.10.287.110">
    <property type="entry name" value="DnaJ domain"/>
    <property type="match status" value="1"/>
</dbReference>
<dbReference type="InterPro" id="IPR051100">
    <property type="entry name" value="DnaJ_subfamily_B/C"/>
</dbReference>
<dbReference type="Proteomes" id="UP000824469">
    <property type="component" value="Unassembled WGS sequence"/>
</dbReference>
<dbReference type="GO" id="GO:0030544">
    <property type="term" value="F:Hsp70 protein binding"/>
    <property type="evidence" value="ECO:0007669"/>
    <property type="project" value="TreeGrafter"/>
</dbReference>
<dbReference type="PRINTS" id="PR00625">
    <property type="entry name" value="JDOMAIN"/>
</dbReference>
<keyword evidence="1" id="KW-0472">Membrane</keyword>
<evidence type="ECO:0000256" key="1">
    <source>
        <dbReference type="SAM" id="Phobius"/>
    </source>
</evidence>
<dbReference type="PANTHER" id="PTHR43908">
    <property type="entry name" value="AT29763P-RELATED"/>
    <property type="match status" value="1"/>
</dbReference>
<accession>A0AA38H3R5</accession>
<dbReference type="OMA" id="YDVEKNY"/>
<dbReference type="SMART" id="SM00271">
    <property type="entry name" value="DnaJ"/>
    <property type="match status" value="1"/>
</dbReference>
<keyword evidence="1" id="KW-0812">Transmembrane</keyword>
<dbReference type="InterPro" id="IPR001623">
    <property type="entry name" value="DnaJ_domain"/>
</dbReference>
<dbReference type="GO" id="GO:0071218">
    <property type="term" value="P:cellular response to misfolded protein"/>
    <property type="evidence" value="ECO:0007669"/>
    <property type="project" value="TreeGrafter"/>
</dbReference>
<dbReference type="PANTHER" id="PTHR43908:SF3">
    <property type="entry name" value="AT29763P-RELATED"/>
    <property type="match status" value="1"/>
</dbReference>
<dbReference type="InterPro" id="IPR036869">
    <property type="entry name" value="J_dom_sf"/>
</dbReference>
<comment type="caution">
    <text evidence="3">The sequence shown here is derived from an EMBL/GenBank/DDBJ whole genome shotgun (WGS) entry which is preliminary data.</text>
</comment>
<organism evidence="3 4">
    <name type="scientific">Taxus chinensis</name>
    <name type="common">Chinese yew</name>
    <name type="synonym">Taxus wallichiana var. chinensis</name>
    <dbReference type="NCBI Taxonomy" id="29808"/>
    <lineage>
        <taxon>Eukaryota</taxon>
        <taxon>Viridiplantae</taxon>
        <taxon>Streptophyta</taxon>
        <taxon>Embryophyta</taxon>
        <taxon>Tracheophyta</taxon>
        <taxon>Spermatophyta</taxon>
        <taxon>Pinopsida</taxon>
        <taxon>Pinidae</taxon>
        <taxon>Conifers II</taxon>
        <taxon>Cupressales</taxon>
        <taxon>Taxaceae</taxon>
        <taxon>Taxus</taxon>
    </lineage>
</organism>
<reference evidence="3 4" key="1">
    <citation type="journal article" date="2021" name="Nat. Plants">
        <title>The Taxus genome provides insights into paclitaxel biosynthesis.</title>
        <authorList>
            <person name="Xiong X."/>
            <person name="Gou J."/>
            <person name="Liao Q."/>
            <person name="Li Y."/>
            <person name="Zhou Q."/>
            <person name="Bi G."/>
            <person name="Li C."/>
            <person name="Du R."/>
            <person name="Wang X."/>
            <person name="Sun T."/>
            <person name="Guo L."/>
            <person name="Liang H."/>
            <person name="Lu P."/>
            <person name="Wu Y."/>
            <person name="Zhang Z."/>
            <person name="Ro D.K."/>
            <person name="Shang Y."/>
            <person name="Huang S."/>
            <person name="Yan J."/>
        </authorList>
    </citation>
    <scope>NUCLEOTIDE SEQUENCE [LARGE SCALE GENOMIC DNA]</scope>
    <source>
        <strain evidence="3">Ta-2019</strain>
    </source>
</reference>
<protein>
    <recommendedName>
        <fullName evidence="2">J domain-containing protein</fullName>
    </recommendedName>
</protein>
<gene>
    <name evidence="3" type="ORF">KI387_004133</name>
</gene>
<proteinExistence type="predicted"/>